<dbReference type="Proteomes" id="UP000642809">
    <property type="component" value="Unassembled WGS sequence"/>
</dbReference>
<evidence type="ECO:0000313" key="3">
    <source>
        <dbReference type="Proteomes" id="UP000642809"/>
    </source>
</evidence>
<accession>A0A8J3CVX0</accession>
<dbReference type="RefSeq" id="WP_189579432.1">
    <property type="nucleotide sequence ID" value="NZ_BMYF01000005.1"/>
</dbReference>
<feature type="chain" id="PRO_5035211634" description="Antitoxin component YwqK of the YwqJK toxin-antitoxin module" evidence="1">
    <location>
        <begin position="20"/>
        <end position="521"/>
    </location>
</feature>
<dbReference type="PANTHER" id="PTHR33706:SF1">
    <property type="entry name" value="TPR REPEAT PROTEIN"/>
    <property type="match status" value="1"/>
</dbReference>
<evidence type="ECO:0000256" key="1">
    <source>
        <dbReference type="SAM" id="SignalP"/>
    </source>
</evidence>
<name>A0A8J3CVX0_9BACT</name>
<dbReference type="Pfam" id="PF07661">
    <property type="entry name" value="MORN_2"/>
    <property type="match status" value="7"/>
</dbReference>
<organism evidence="2 3">
    <name type="scientific">Mongoliitalea lutea</name>
    <dbReference type="NCBI Taxonomy" id="849756"/>
    <lineage>
        <taxon>Bacteria</taxon>
        <taxon>Pseudomonadati</taxon>
        <taxon>Bacteroidota</taxon>
        <taxon>Cytophagia</taxon>
        <taxon>Cytophagales</taxon>
        <taxon>Cyclobacteriaceae</taxon>
        <taxon>Mongoliitalea</taxon>
    </lineage>
</organism>
<dbReference type="EMBL" id="BMYF01000005">
    <property type="protein sequence ID" value="GHB31576.1"/>
    <property type="molecule type" value="Genomic_DNA"/>
</dbReference>
<comment type="caution">
    <text evidence="2">The sequence shown here is derived from an EMBL/GenBank/DDBJ whole genome shotgun (WGS) entry which is preliminary data.</text>
</comment>
<dbReference type="PANTHER" id="PTHR33706">
    <property type="entry name" value="MORN VARIANT REPEAT PROTEIN"/>
    <property type="match status" value="1"/>
</dbReference>
<reference evidence="2" key="1">
    <citation type="journal article" date="2014" name="Int. J. Syst. Evol. Microbiol.">
        <title>Complete genome sequence of Corynebacterium casei LMG S-19264T (=DSM 44701T), isolated from a smear-ripened cheese.</title>
        <authorList>
            <consortium name="US DOE Joint Genome Institute (JGI-PGF)"/>
            <person name="Walter F."/>
            <person name="Albersmeier A."/>
            <person name="Kalinowski J."/>
            <person name="Ruckert C."/>
        </authorList>
    </citation>
    <scope>NUCLEOTIDE SEQUENCE</scope>
    <source>
        <strain evidence="2">KCTC 23224</strain>
    </source>
</reference>
<dbReference type="Gene3D" id="2.20.110.10">
    <property type="entry name" value="Histone H3 K4-specific methyltransferase SET7/9 N-terminal domain"/>
    <property type="match status" value="4"/>
</dbReference>
<keyword evidence="1" id="KW-0732">Signal</keyword>
<gene>
    <name evidence="2" type="ORF">GCM10008106_10550</name>
</gene>
<evidence type="ECO:0000313" key="2">
    <source>
        <dbReference type="EMBL" id="GHB31576.1"/>
    </source>
</evidence>
<protein>
    <recommendedName>
        <fullName evidence="4">Antitoxin component YwqK of the YwqJK toxin-antitoxin module</fullName>
    </recommendedName>
</protein>
<reference evidence="2" key="2">
    <citation type="submission" date="2020-09" db="EMBL/GenBank/DDBJ databases">
        <authorList>
            <person name="Sun Q."/>
            <person name="Kim S."/>
        </authorList>
    </citation>
    <scope>NUCLEOTIDE SEQUENCE</scope>
    <source>
        <strain evidence="2">KCTC 23224</strain>
    </source>
</reference>
<dbReference type="SUPFAM" id="SSF82185">
    <property type="entry name" value="Histone H3 K4-specific methyltransferase SET7/9 N-terminal domain"/>
    <property type="match status" value="5"/>
</dbReference>
<feature type="signal peptide" evidence="1">
    <location>
        <begin position="1"/>
        <end position="19"/>
    </location>
</feature>
<dbReference type="InterPro" id="IPR011652">
    <property type="entry name" value="MORN_2"/>
</dbReference>
<evidence type="ECO:0008006" key="4">
    <source>
        <dbReference type="Google" id="ProtNLM"/>
    </source>
</evidence>
<dbReference type="Gene3D" id="3.90.930.1">
    <property type="match status" value="1"/>
</dbReference>
<sequence>MRYIFVAFFLLNIATATFAQNNPNVVSIFNSDSTLVGTGILRNGLMEGLWRFENPRTRQLIQTINFEAGIREGLLTTFQAGNVKRSERQYRNNKLNGSYREFDSTGALILEMSFADSIPVGSYKEYFGRDGNFSWLNPRQVKLEGQYQNGKREGQWVSFYDTGELLSREIYKDGRRDGPYREFFPQGDIMVEVDYRNGEPHGPYTRFAGARLVAEKGTYDNGKKIGEWISYFPGTKSVESRQFFDNRGNRTGEWKFFYENGRTARIERYENDLPTGTWEEFFPNRRLSKRMIYSIGVPVGEYIENHANGKISVKGQYSNGAKDGLWISYFPEGTVYSAGEYRNDLKTGLWKYFNKIGILIAEGEYSLGSENGQWFYYYDGGQLKSVGTYFLGFENGVWGLFYDNKQLTQEEFWDNGRLMNVGEYFSYDGSTTYDKGTLSDGNGSRITYYTSGTKESEGMYVNGKADGTWVYFHENGRKASEGQMKDGKKEGPWRYFNIAGRLEQIINFKDDEIVPDPSDGF</sequence>
<keyword evidence="3" id="KW-1185">Reference proteome</keyword>
<proteinExistence type="predicted"/>
<dbReference type="AlphaFoldDB" id="A0A8J3CVX0"/>